<sequence length="412" mass="46354">MEMAGGYGFASQDLFPQYDHDESQQMQTRGSMPQHFGGSWAPQPLNPSVSFASKDWDYPYDFMLQETQDVNSTAQQSVAPGPAIELGPHPNDDLVERTHVMSLVKPTEEAWCPPVLSYAKSQLAGHRSAPFPRSNGVKTGPFLDYRTFSVAESDQTSARDSGYLSRTPNEPAIYKSTLYPDDVSEISAISGSHKPSIATLRPQPGHFASDGQVQSSTQRRRRLSHPLPVCKYCKTYQPKNQSDQLKHERRHLKPFKCKYAECKKIDVGFATSNDLDRHYKSGKHNQAPTKGALKGYVCAACTQSSSGKPKWWPRQDNFKAHCVRRHKNYNVDDLIKRSEHQQRPTNTYSDENRTSFSDPAYQQQSFSYEQDFSGGYDIAPPGQDPNLLTHVGMTDVITAPGMQHWDAHSWSM</sequence>
<dbReference type="GeneID" id="96009181"/>
<name>A0AB34KEQ9_9PEZI</name>
<proteinExistence type="predicted"/>
<dbReference type="Proteomes" id="UP000803884">
    <property type="component" value="Unassembled WGS sequence"/>
</dbReference>
<feature type="region of interest" description="Disordered" evidence="1">
    <location>
        <begin position="12"/>
        <end position="40"/>
    </location>
</feature>
<accession>A0AB34KEQ9</accession>
<reference evidence="2 3" key="1">
    <citation type="journal article" date="2020" name="Microbiol. Resour. Announc.">
        <title>Draft Genome Sequence of a Cladosporium Species Isolated from the Mesophotic Ascidian Didemnum maculosum.</title>
        <authorList>
            <person name="Gioti A."/>
            <person name="Siaperas R."/>
            <person name="Nikolaivits E."/>
            <person name="Le Goff G."/>
            <person name="Ouazzani J."/>
            <person name="Kotoulas G."/>
            <person name="Topakas E."/>
        </authorList>
    </citation>
    <scope>NUCLEOTIDE SEQUENCE [LARGE SCALE GENOMIC DNA]</scope>
    <source>
        <strain evidence="2 3">TM138-S3</strain>
    </source>
</reference>
<evidence type="ECO:0008006" key="4">
    <source>
        <dbReference type="Google" id="ProtNLM"/>
    </source>
</evidence>
<dbReference type="Gene3D" id="3.30.160.60">
    <property type="entry name" value="Classic Zinc Finger"/>
    <property type="match status" value="1"/>
</dbReference>
<dbReference type="RefSeq" id="XP_069226765.1">
    <property type="nucleotide sequence ID" value="XM_069376343.1"/>
</dbReference>
<feature type="region of interest" description="Disordered" evidence="1">
    <location>
        <begin position="201"/>
        <end position="222"/>
    </location>
</feature>
<dbReference type="AlphaFoldDB" id="A0AB34KEQ9"/>
<keyword evidence="3" id="KW-1185">Reference proteome</keyword>
<evidence type="ECO:0000256" key="1">
    <source>
        <dbReference type="SAM" id="MobiDB-lite"/>
    </source>
</evidence>
<feature type="compositionally biased region" description="Polar residues" evidence="1">
    <location>
        <begin position="343"/>
        <end position="357"/>
    </location>
</feature>
<evidence type="ECO:0000313" key="3">
    <source>
        <dbReference type="Proteomes" id="UP000803884"/>
    </source>
</evidence>
<dbReference type="EMBL" id="JAAQHG020000033">
    <property type="protein sequence ID" value="KAL1583658.1"/>
    <property type="molecule type" value="Genomic_DNA"/>
</dbReference>
<feature type="compositionally biased region" description="Basic and acidic residues" evidence="1">
    <location>
        <begin position="333"/>
        <end position="342"/>
    </location>
</feature>
<protein>
    <recommendedName>
        <fullName evidence="4">C2H2-type domain-containing protein</fullName>
    </recommendedName>
</protein>
<evidence type="ECO:0000313" key="2">
    <source>
        <dbReference type="EMBL" id="KAL1583658.1"/>
    </source>
</evidence>
<gene>
    <name evidence="2" type="ORF">WHR41_07739</name>
</gene>
<comment type="caution">
    <text evidence="2">The sequence shown here is derived from an EMBL/GenBank/DDBJ whole genome shotgun (WGS) entry which is preliminary data.</text>
</comment>
<feature type="region of interest" description="Disordered" evidence="1">
    <location>
        <begin position="333"/>
        <end position="357"/>
    </location>
</feature>
<organism evidence="2 3">
    <name type="scientific">Cladosporium halotolerans</name>
    <dbReference type="NCBI Taxonomy" id="1052096"/>
    <lineage>
        <taxon>Eukaryota</taxon>
        <taxon>Fungi</taxon>
        <taxon>Dikarya</taxon>
        <taxon>Ascomycota</taxon>
        <taxon>Pezizomycotina</taxon>
        <taxon>Dothideomycetes</taxon>
        <taxon>Dothideomycetidae</taxon>
        <taxon>Cladosporiales</taxon>
        <taxon>Cladosporiaceae</taxon>
        <taxon>Cladosporium</taxon>
    </lineage>
</organism>